<proteinExistence type="predicted"/>
<sequence>MLSAPAARKRKWMTGGAHEEPAQRLAREYEDGQSFRDPAEAHGRSYGFVHRVLTEAEVPPRSRGGDVHSGTTRPVR</sequence>
<reference evidence="3 4" key="1">
    <citation type="submission" date="2024-10" db="EMBL/GenBank/DDBJ databases">
        <title>The Natural Products Discovery Center: Release of the First 8490 Sequenced Strains for Exploring Actinobacteria Biosynthetic Diversity.</title>
        <authorList>
            <person name="Kalkreuter E."/>
            <person name="Kautsar S.A."/>
            <person name="Yang D."/>
            <person name="Bader C.D."/>
            <person name="Teijaro C.N."/>
            <person name="Fluegel L."/>
            <person name="Davis C.M."/>
            <person name="Simpson J.R."/>
            <person name="Lauterbach L."/>
            <person name="Steele A.D."/>
            <person name="Gui C."/>
            <person name="Meng S."/>
            <person name="Li G."/>
            <person name="Viehrig K."/>
            <person name="Ye F."/>
            <person name="Su P."/>
            <person name="Kiefer A.F."/>
            <person name="Nichols A."/>
            <person name="Cepeda A.J."/>
            <person name="Yan W."/>
            <person name="Fan B."/>
            <person name="Jiang Y."/>
            <person name="Adhikari A."/>
            <person name="Zheng C.-J."/>
            <person name="Schuster L."/>
            <person name="Cowan T.M."/>
            <person name="Smanski M.J."/>
            <person name="Chevrette M.G."/>
            <person name="De Carvalho L.P.S."/>
            <person name="Shen B."/>
        </authorList>
    </citation>
    <scope>NUCLEOTIDE SEQUENCE [LARGE SCALE GENOMIC DNA]</scope>
    <source>
        <strain evidence="3 4">NPDC048320</strain>
    </source>
</reference>
<evidence type="ECO:0000259" key="2">
    <source>
        <dbReference type="Pfam" id="PF19575"/>
    </source>
</evidence>
<gene>
    <name evidence="3" type="ORF">ACGFZB_24490</name>
</gene>
<feature type="compositionally biased region" description="Basic and acidic residues" evidence="1">
    <location>
        <begin position="57"/>
        <end position="66"/>
    </location>
</feature>
<feature type="region of interest" description="Disordered" evidence="1">
    <location>
        <begin position="57"/>
        <end position="76"/>
    </location>
</feature>
<feature type="compositionally biased region" description="Basic and acidic residues" evidence="1">
    <location>
        <begin position="17"/>
        <end position="41"/>
    </location>
</feature>
<protein>
    <submittedName>
        <fullName evidence="3">Helix-turn-helix domain-containing protein</fullName>
    </submittedName>
</protein>
<keyword evidence="4" id="KW-1185">Reference proteome</keyword>
<dbReference type="Proteomes" id="UP001604267">
    <property type="component" value="Unassembled WGS sequence"/>
</dbReference>
<dbReference type="Pfam" id="PF19575">
    <property type="entry name" value="HTH_58"/>
    <property type="match status" value="1"/>
</dbReference>
<accession>A0ABW7BCT4</accession>
<dbReference type="InterPro" id="IPR045745">
    <property type="entry name" value="HTH_58_Actinobacteria-type"/>
</dbReference>
<evidence type="ECO:0000313" key="3">
    <source>
        <dbReference type="EMBL" id="MFG3013564.1"/>
    </source>
</evidence>
<name>A0ABW7BCT4_9ACTN</name>
<dbReference type="RefSeq" id="WP_392819528.1">
    <property type="nucleotide sequence ID" value="NZ_JBICYV010000012.1"/>
</dbReference>
<feature type="domain" description="Helix-turn-helix" evidence="2">
    <location>
        <begin position="8"/>
        <end position="66"/>
    </location>
</feature>
<organism evidence="3 4">
    <name type="scientific">Streptomyces cinerochromogenes</name>
    <dbReference type="NCBI Taxonomy" id="66422"/>
    <lineage>
        <taxon>Bacteria</taxon>
        <taxon>Bacillati</taxon>
        <taxon>Actinomycetota</taxon>
        <taxon>Actinomycetes</taxon>
        <taxon>Kitasatosporales</taxon>
        <taxon>Streptomycetaceae</taxon>
        <taxon>Streptomyces</taxon>
    </lineage>
</organism>
<evidence type="ECO:0000313" key="4">
    <source>
        <dbReference type="Proteomes" id="UP001604267"/>
    </source>
</evidence>
<comment type="caution">
    <text evidence="3">The sequence shown here is derived from an EMBL/GenBank/DDBJ whole genome shotgun (WGS) entry which is preliminary data.</text>
</comment>
<dbReference type="EMBL" id="JBICYV010000012">
    <property type="protein sequence ID" value="MFG3013564.1"/>
    <property type="molecule type" value="Genomic_DNA"/>
</dbReference>
<feature type="region of interest" description="Disordered" evidence="1">
    <location>
        <begin position="1"/>
        <end position="41"/>
    </location>
</feature>
<evidence type="ECO:0000256" key="1">
    <source>
        <dbReference type="SAM" id="MobiDB-lite"/>
    </source>
</evidence>